<organism evidence="1 2">
    <name type="scientific">Hibiscus sabdariffa</name>
    <name type="common">roselle</name>
    <dbReference type="NCBI Taxonomy" id="183260"/>
    <lineage>
        <taxon>Eukaryota</taxon>
        <taxon>Viridiplantae</taxon>
        <taxon>Streptophyta</taxon>
        <taxon>Embryophyta</taxon>
        <taxon>Tracheophyta</taxon>
        <taxon>Spermatophyta</taxon>
        <taxon>Magnoliopsida</taxon>
        <taxon>eudicotyledons</taxon>
        <taxon>Gunneridae</taxon>
        <taxon>Pentapetalae</taxon>
        <taxon>rosids</taxon>
        <taxon>malvids</taxon>
        <taxon>Malvales</taxon>
        <taxon>Malvaceae</taxon>
        <taxon>Malvoideae</taxon>
        <taxon>Hibiscus</taxon>
    </lineage>
</organism>
<protein>
    <submittedName>
        <fullName evidence="1">Uncharacterized protein</fullName>
    </submittedName>
</protein>
<evidence type="ECO:0000313" key="1">
    <source>
        <dbReference type="EMBL" id="KAK8580361.1"/>
    </source>
</evidence>
<gene>
    <name evidence="1" type="ORF">V6N12_070639</name>
</gene>
<comment type="caution">
    <text evidence="1">The sequence shown here is derived from an EMBL/GenBank/DDBJ whole genome shotgun (WGS) entry which is preliminary data.</text>
</comment>
<proteinExistence type="predicted"/>
<keyword evidence="2" id="KW-1185">Reference proteome</keyword>
<name>A0ABR2FHF9_9ROSI</name>
<evidence type="ECO:0000313" key="2">
    <source>
        <dbReference type="Proteomes" id="UP001472677"/>
    </source>
</evidence>
<sequence length="116" mass="13237">MEAILENGIQEPISLPLPLPSDATIGSWNLHAIVTREKEQDANNEHEGGALAKAVVRRRFGRLTTGSREWGWWLRLQRRRRHLLGSSRKEPRVTLLFSETMHVMSFVAYMGCRGVT</sequence>
<accession>A0ABR2FHF9</accession>
<dbReference type="EMBL" id="JBBPBM010000006">
    <property type="protein sequence ID" value="KAK8580361.1"/>
    <property type="molecule type" value="Genomic_DNA"/>
</dbReference>
<dbReference type="Proteomes" id="UP001472677">
    <property type="component" value="Unassembled WGS sequence"/>
</dbReference>
<reference evidence="1 2" key="1">
    <citation type="journal article" date="2024" name="G3 (Bethesda)">
        <title>Genome assembly of Hibiscus sabdariffa L. provides insights into metabolisms of medicinal natural products.</title>
        <authorList>
            <person name="Kim T."/>
        </authorList>
    </citation>
    <scope>NUCLEOTIDE SEQUENCE [LARGE SCALE GENOMIC DNA]</scope>
    <source>
        <strain evidence="1">TK-2024</strain>
        <tissue evidence="1">Old leaves</tissue>
    </source>
</reference>